<dbReference type="AlphaFoldDB" id="U5WJD5"/>
<comment type="cofactor">
    <cofactor evidence="10">
        <name>Zn(2+)</name>
        <dbReference type="ChEBI" id="CHEBI:29105"/>
    </cofactor>
    <text evidence="10">Binds 1 zinc ion per subunit.</text>
</comment>
<dbReference type="eggNOG" id="COG0501">
    <property type="taxonomic scope" value="Bacteria"/>
</dbReference>
<evidence type="ECO:0000256" key="10">
    <source>
        <dbReference type="RuleBase" id="RU003983"/>
    </source>
</evidence>
<keyword evidence="3 11" id="KW-0812">Transmembrane</keyword>
<dbReference type="GO" id="GO:0046872">
    <property type="term" value="F:metal ion binding"/>
    <property type="evidence" value="ECO:0007669"/>
    <property type="project" value="UniProtKB-KW"/>
</dbReference>
<keyword evidence="7 11" id="KW-1133">Transmembrane helix</keyword>
<evidence type="ECO:0000256" key="1">
    <source>
        <dbReference type="ARBA" id="ARBA00022475"/>
    </source>
</evidence>
<reference evidence="13 14" key="1">
    <citation type="submission" date="2013-10" db="EMBL/GenBank/DDBJ databases">
        <title>Genome sequence of Mycobacterium kansasii.</title>
        <authorList>
            <consortium name="McGill University Mycobacterium genome consortium"/>
            <person name="Veyrier F.J."/>
            <person name="Behr M.A."/>
        </authorList>
    </citation>
    <scope>NUCLEOTIDE SEQUENCE [LARGE SCALE GENOMIC DNA]</scope>
    <source>
        <strain evidence="13 14">ATCC 12478</strain>
    </source>
</reference>
<keyword evidence="9 11" id="KW-0472">Membrane</keyword>
<dbReference type="GO" id="GO:0006508">
    <property type="term" value="P:proteolysis"/>
    <property type="evidence" value="ECO:0007669"/>
    <property type="project" value="UniProtKB-KW"/>
</dbReference>
<sequence length="385" mass="42436">MGQRRRTGLKPAYSLPTFSSMAPRASLRILIRNTEGSAMSQTPATTRTTFPGISSRAWEHPADRTALSALRRLKGFDQILKLLSGMLRERQHRLLYLASAARVGPRQFADLDALLDECADVLDAPAKPELYVVQSPIVNAYTIGMEQPFIVITSALYDLMTHDELRFVVGHELGHALSGHAVYRTMMMHLMRLARSFGVVPVGGWALRAIIAALLEWQRKSELSGDRAGLLCSQDLDTAIRVEMKLAGGGRLDKLDSEAFLAQAREYAHSGDMRDGLLKLLNLELQTHPFSVLRAAALNKWVDTGGYGKVMSGDYPRRADDDKSSFTDDLGQAARHYRDGFDQSDDPLIKGIRDGLGGFVDGVGRAATSAADSLGRKINEWRQPK</sequence>
<accession>U5WJD5</accession>
<evidence type="ECO:0000313" key="14">
    <source>
        <dbReference type="Proteomes" id="UP000017786"/>
    </source>
</evidence>
<evidence type="ECO:0000256" key="5">
    <source>
        <dbReference type="ARBA" id="ARBA00022801"/>
    </source>
</evidence>
<feature type="transmembrane region" description="Helical" evidence="11">
    <location>
        <begin position="193"/>
        <end position="215"/>
    </location>
</feature>
<dbReference type="EMBL" id="CP006835">
    <property type="protein sequence ID" value="AGZ49067.1"/>
    <property type="molecule type" value="Genomic_DNA"/>
</dbReference>
<keyword evidence="2 10" id="KW-0645">Protease</keyword>
<dbReference type="FunFam" id="3.30.2010.10:FF:000015">
    <property type="entry name" value="M48 family peptidase"/>
    <property type="match status" value="1"/>
</dbReference>
<evidence type="ECO:0000256" key="3">
    <source>
        <dbReference type="ARBA" id="ARBA00022692"/>
    </source>
</evidence>
<evidence type="ECO:0000256" key="8">
    <source>
        <dbReference type="ARBA" id="ARBA00023049"/>
    </source>
</evidence>
<proteinExistence type="inferred from homology"/>
<dbReference type="CDD" id="cd07325">
    <property type="entry name" value="M48_Ste24p_like"/>
    <property type="match status" value="1"/>
</dbReference>
<evidence type="ECO:0000259" key="12">
    <source>
        <dbReference type="Pfam" id="PF01435"/>
    </source>
</evidence>
<evidence type="ECO:0000256" key="6">
    <source>
        <dbReference type="ARBA" id="ARBA00022833"/>
    </source>
</evidence>
<evidence type="ECO:0000256" key="2">
    <source>
        <dbReference type="ARBA" id="ARBA00022670"/>
    </source>
</evidence>
<evidence type="ECO:0000256" key="9">
    <source>
        <dbReference type="ARBA" id="ARBA00023136"/>
    </source>
</evidence>
<dbReference type="HOGENOM" id="CLU_052979_0_0_11"/>
<dbReference type="InterPro" id="IPR050083">
    <property type="entry name" value="HtpX_protease"/>
</dbReference>
<organism evidence="13 14">
    <name type="scientific">Mycobacterium kansasii ATCC 12478</name>
    <dbReference type="NCBI Taxonomy" id="557599"/>
    <lineage>
        <taxon>Bacteria</taxon>
        <taxon>Bacillati</taxon>
        <taxon>Actinomycetota</taxon>
        <taxon>Actinomycetes</taxon>
        <taxon>Mycobacteriales</taxon>
        <taxon>Mycobacteriaceae</taxon>
        <taxon>Mycobacterium</taxon>
    </lineage>
</organism>
<evidence type="ECO:0000313" key="13">
    <source>
        <dbReference type="EMBL" id="AGZ49067.1"/>
    </source>
</evidence>
<protein>
    <submittedName>
        <fullName evidence="13">Zn-dependent protease</fullName>
    </submittedName>
</protein>
<dbReference type="Proteomes" id="UP000017786">
    <property type="component" value="Chromosome"/>
</dbReference>
<keyword evidence="8 10" id="KW-0482">Metalloprotease</keyword>
<dbReference type="GO" id="GO:0004222">
    <property type="term" value="F:metalloendopeptidase activity"/>
    <property type="evidence" value="ECO:0007669"/>
    <property type="project" value="InterPro"/>
</dbReference>
<dbReference type="Gene3D" id="3.30.2010.10">
    <property type="entry name" value="Metalloproteases ('zincins'), catalytic domain"/>
    <property type="match status" value="1"/>
</dbReference>
<dbReference type="Pfam" id="PF01435">
    <property type="entry name" value="Peptidase_M48"/>
    <property type="match status" value="1"/>
</dbReference>
<dbReference type="InterPro" id="IPR001915">
    <property type="entry name" value="Peptidase_M48"/>
</dbReference>
<feature type="domain" description="Peptidase M48" evidence="12">
    <location>
        <begin position="105"/>
        <end position="301"/>
    </location>
</feature>
<dbReference type="KEGG" id="mkn:MKAN_01205"/>
<keyword evidence="4" id="KW-0479">Metal-binding</keyword>
<evidence type="ECO:0000256" key="11">
    <source>
        <dbReference type="SAM" id="Phobius"/>
    </source>
</evidence>
<keyword evidence="1" id="KW-1003">Cell membrane</keyword>
<keyword evidence="5 10" id="KW-0378">Hydrolase</keyword>
<comment type="similarity">
    <text evidence="10">Belongs to the peptidase M48 family.</text>
</comment>
<keyword evidence="6 10" id="KW-0862">Zinc</keyword>
<dbReference type="PANTHER" id="PTHR43221:SF3">
    <property type="entry name" value="SLL1280 PROTEIN"/>
    <property type="match status" value="1"/>
</dbReference>
<evidence type="ECO:0000256" key="4">
    <source>
        <dbReference type="ARBA" id="ARBA00022723"/>
    </source>
</evidence>
<dbReference type="PANTHER" id="PTHR43221">
    <property type="entry name" value="PROTEASE HTPX"/>
    <property type="match status" value="1"/>
</dbReference>
<name>U5WJD5_MYCKA</name>
<evidence type="ECO:0000256" key="7">
    <source>
        <dbReference type="ARBA" id="ARBA00022989"/>
    </source>
</evidence>
<gene>
    <name evidence="13" type="ORF">MKAN_01205</name>
</gene>